<evidence type="ECO:0000256" key="5">
    <source>
        <dbReference type="ARBA" id="ARBA00023136"/>
    </source>
</evidence>
<evidence type="ECO:0000256" key="3">
    <source>
        <dbReference type="ARBA" id="ARBA00022448"/>
    </source>
</evidence>
<organism evidence="7 8">
    <name type="scientific">Caulochytrium protostelioides</name>
    <dbReference type="NCBI Taxonomy" id="1555241"/>
    <lineage>
        <taxon>Eukaryota</taxon>
        <taxon>Fungi</taxon>
        <taxon>Fungi incertae sedis</taxon>
        <taxon>Chytridiomycota</taxon>
        <taxon>Chytridiomycota incertae sedis</taxon>
        <taxon>Chytridiomycetes</taxon>
        <taxon>Caulochytriales</taxon>
        <taxon>Caulochytriaceae</taxon>
        <taxon>Caulochytrium</taxon>
    </lineage>
</organism>
<evidence type="ECO:0000313" key="8">
    <source>
        <dbReference type="Proteomes" id="UP000274922"/>
    </source>
</evidence>
<comment type="similarity">
    <text evidence="2">Belongs to the adaptor complexes large subunit family.</text>
</comment>
<keyword evidence="4" id="KW-0653">Protein transport</keyword>
<dbReference type="PANTHER" id="PTHR11134">
    <property type="entry name" value="ADAPTOR COMPLEX SUBUNIT BETA FAMILY MEMBER"/>
    <property type="match status" value="1"/>
</dbReference>
<accession>A0A4P9XDK0</accession>
<gene>
    <name evidence="7" type="ORF">CXG81DRAFT_9433</name>
</gene>
<evidence type="ECO:0000259" key="6">
    <source>
        <dbReference type="Pfam" id="PF01602"/>
    </source>
</evidence>
<dbReference type="EMBL" id="ML014121">
    <property type="protein sequence ID" value="RKP03596.1"/>
    <property type="molecule type" value="Genomic_DNA"/>
</dbReference>
<dbReference type="GO" id="GO:0030117">
    <property type="term" value="C:membrane coat"/>
    <property type="evidence" value="ECO:0007669"/>
    <property type="project" value="InterPro"/>
</dbReference>
<dbReference type="STRING" id="1555241.A0A4P9XDK0"/>
<evidence type="ECO:0000313" key="7">
    <source>
        <dbReference type="EMBL" id="RKP03596.1"/>
    </source>
</evidence>
<dbReference type="InterPro" id="IPR026739">
    <property type="entry name" value="AP_beta"/>
</dbReference>
<sequence length="588" mass="65315">MDHYLQRAGQLASQATRLSKRLTSEILERSRDSGLPVVSAVVGARLDDTSDDRLHEIRQQLNNRFERDKLDGMRRLIALIAKGRDVSDFFPDVVKNVASSSFELRKLVYIYLLRYADAEPDLALLSINSFQRDIADRNPVIRAMALRVMSSIRVPVIAPLMTVALRKAVTDLSPYVRRTAATAIAKCYALDPACRDELMDCLRTLLTDASTLVVGHATSESRFNDDGEPHADMDAMLHPVYRRLCAILIDADEWSQIDMMQLLMRYARRCFTEDDAHATPEARPTTLDEAPPATSSAAARAADLRLFIDACYPFVLARNPSVVLTAMAVFDSLGTNADRAHIVPALVRLLYTDTATKRLVLDAILRIAEHHPQLVTPYMRHFTVYESDPLPIREPTPGASTPRLDVAAASTPAWDASHGAHDDDIAVLAMTLRAMGRLAMRHPAHQRSCLRTLLDVLARHGRASPPIAAEAVTAIRLLVQTAPTHERMAVVRRLVASFQQTEGESKAVILWLVGQYAADHALGLAAEVLRLALTTFIDEAVAVRYQIINLAVKVWAALTRQIQLMAQYALALASRDACWDLRDRARFL</sequence>
<keyword evidence="8" id="KW-1185">Reference proteome</keyword>
<dbReference type="GO" id="GO:0012505">
    <property type="term" value="C:endomembrane system"/>
    <property type="evidence" value="ECO:0007669"/>
    <property type="project" value="UniProtKB-SubCell"/>
</dbReference>
<dbReference type="AlphaFoldDB" id="A0A4P9XDK0"/>
<keyword evidence="3" id="KW-0813">Transport</keyword>
<evidence type="ECO:0000256" key="4">
    <source>
        <dbReference type="ARBA" id="ARBA00022927"/>
    </source>
</evidence>
<dbReference type="OrthoDB" id="10254310at2759"/>
<feature type="non-terminal residue" evidence="7">
    <location>
        <position position="588"/>
    </location>
</feature>
<feature type="domain" description="Clathrin/coatomer adaptor adaptin-like N-terminal" evidence="6">
    <location>
        <begin position="51"/>
        <end position="393"/>
    </location>
</feature>
<name>A0A4P9XDK0_9FUNG</name>
<dbReference type="InterPro" id="IPR016024">
    <property type="entry name" value="ARM-type_fold"/>
</dbReference>
<dbReference type="Gene3D" id="1.25.10.10">
    <property type="entry name" value="Leucine-rich Repeat Variant"/>
    <property type="match status" value="1"/>
</dbReference>
<proteinExistence type="inferred from homology"/>
<evidence type="ECO:0000256" key="1">
    <source>
        <dbReference type="ARBA" id="ARBA00004308"/>
    </source>
</evidence>
<evidence type="ECO:0000256" key="2">
    <source>
        <dbReference type="ARBA" id="ARBA00006613"/>
    </source>
</evidence>
<feature type="domain" description="Clathrin/coatomer adaptor adaptin-like N-terminal" evidence="6">
    <location>
        <begin position="427"/>
        <end position="587"/>
    </location>
</feature>
<dbReference type="InterPro" id="IPR002553">
    <property type="entry name" value="Clathrin/coatomer_adapt-like_N"/>
</dbReference>
<dbReference type="SUPFAM" id="SSF48371">
    <property type="entry name" value="ARM repeat"/>
    <property type="match status" value="1"/>
</dbReference>
<keyword evidence="5" id="KW-0472">Membrane</keyword>
<dbReference type="GO" id="GO:0016192">
    <property type="term" value="P:vesicle-mediated transport"/>
    <property type="evidence" value="ECO:0007669"/>
    <property type="project" value="InterPro"/>
</dbReference>
<comment type="subcellular location">
    <subcellularLocation>
        <location evidence="1">Endomembrane system</location>
    </subcellularLocation>
</comment>
<reference evidence="8" key="1">
    <citation type="journal article" date="2018" name="Nat. Microbiol.">
        <title>Leveraging single-cell genomics to expand the fungal tree of life.</title>
        <authorList>
            <person name="Ahrendt S.R."/>
            <person name="Quandt C.A."/>
            <person name="Ciobanu D."/>
            <person name="Clum A."/>
            <person name="Salamov A."/>
            <person name="Andreopoulos B."/>
            <person name="Cheng J.F."/>
            <person name="Woyke T."/>
            <person name="Pelin A."/>
            <person name="Henrissat B."/>
            <person name="Reynolds N.K."/>
            <person name="Benny G.L."/>
            <person name="Smith M.E."/>
            <person name="James T.Y."/>
            <person name="Grigoriev I.V."/>
        </authorList>
    </citation>
    <scope>NUCLEOTIDE SEQUENCE [LARGE SCALE GENOMIC DNA]</scope>
    <source>
        <strain evidence="8">ATCC 52028</strain>
    </source>
</reference>
<protein>
    <recommendedName>
        <fullName evidence="6">Clathrin/coatomer adaptor adaptin-like N-terminal domain-containing protein</fullName>
    </recommendedName>
</protein>
<dbReference type="Proteomes" id="UP000274922">
    <property type="component" value="Unassembled WGS sequence"/>
</dbReference>
<dbReference type="InterPro" id="IPR011989">
    <property type="entry name" value="ARM-like"/>
</dbReference>
<dbReference type="GO" id="GO:0006886">
    <property type="term" value="P:intracellular protein transport"/>
    <property type="evidence" value="ECO:0007669"/>
    <property type="project" value="InterPro"/>
</dbReference>
<dbReference type="Pfam" id="PF01602">
    <property type="entry name" value="Adaptin_N"/>
    <property type="match status" value="2"/>
</dbReference>